<dbReference type="SUPFAM" id="SSF50630">
    <property type="entry name" value="Acid proteases"/>
    <property type="match status" value="1"/>
</dbReference>
<evidence type="ECO:0000256" key="3">
    <source>
        <dbReference type="ARBA" id="ARBA00022750"/>
    </source>
</evidence>
<dbReference type="PANTHER" id="PTHR13683">
    <property type="entry name" value="ASPARTYL PROTEASES"/>
    <property type="match status" value="1"/>
</dbReference>
<reference evidence="9" key="1">
    <citation type="journal article" date="2023" name="Plant J.">
        <title>The genome of the king protea, Protea cynaroides.</title>
        <authorList>
            <person name="Chang J."/>
            <person name="Duong T.A."/>
            <person name="Schoeman C."/>
            <person name="Ma X."/>
            <person name="Roodt D."/>
            <person name="Barker N."/>
            <person name="Li Z."/>
            <person name="Van de Peer Y."/>
            <person name="Mizrachi E."/>
        </authorList>
    </citation>
    <scope>NUCLEOTIDE SEQUENCE</scope>
    <source>
        <tissue evidence="9">Young leaves</tissue>
    </source>
</reference>
<dbReference type="Pfam" id="PF14543">
    <property type="entry name" value="TAXi_N"/>
    <property type="match status" value="1"/>
</dbReference>
<dbReference type="InterPro" id="IPR021109">
    <property type="entry name" value="Peptidase_aspartic_dom_sf"/>
</dbReference>
<keyword evidence="7" id="KW-0812">Transmembrane</keyword>
<dbReference type="EMBL" id="JAMYWD010000002">
    <property type="protein sequence ID" value="KAJ4979418.1"/>
    <property type="molecule type" value="Genomic_DNA"/>
</dbReference>
<dbReference type="PANTHER" id="PTHR13683:SF316">
    <property type="entry name" value="ASPARTYL PROTEASE APCB1"/>
    <property type="match status" value="1"/>
</dbReference>
<dbReference type="PROSITE" id="PS51767">
    <property type="entry name" value="PEPTIDASE_A1"/>
    <property type="match status" value="1"/>
</dbReference>
<evidence type="ECO:0000256" key="2">
    <source>
        <dbReference type="ARBA" id="ARBA00022670"/>
    </source>
</evidence>
<sequence>MDPPQITGVVKITLPPADNPSKGKTITVFTISDPPSLPLQQQLQYDQQQQLQHLSSLSSLDRESHFFTFRRRALFSGSRIVLGFVGITLLALLLWNSVYSETLLEKRGPQDDREVNSFLFTLYPKKAAQQLFHRDAEVKLGKFVDGDTLFRIGSRLKQRQSYKLLSSSKSSTSTSSVDPSTVFPLVGNIYPDGLYYALVLIGNPPRPYYLDMDTGSDLTWIQCDAPCVSCAKGPHPYYKPAKGKLVLHQDSLCTEVQISQNHEQPESGEQCDYEIEYADRSSSMGVLARDDLQLKIANGSEMQSKFVFGCAYDQQGQLLVSPADTDGILGLGRAKISLPSQLASQGIIRNVVGHCIRSDVDGGGYMFLGDDYVPRWGMTWVPMLDKPSIDFYHSEIVKISYGSAQLSLGGSDNSIAQIAFDSGSSYTYFSQEAYSGLVSSLKYFSAGGLVRDESDSTLPMCWRAKFQIRSVKDVKRFFKPLSLQFGSRWWIVSTKLFIPPEGYLIISGKGNVCLGILDGSNVHDGSTIILGDISLRGQLVVYDNINKKIGWIQSDCMKPKRLKSFPFF</sequence>
<comment type="similarity">
    <text evidence="1 6">Belongs to the peptidase A1 family.</text>
</comment>
<dbReference type="InterPro" id="IPR033121">
    <property type="entry name" value="PEPTIDASE_A1"/>
</dbReference>
<name>A0A9Q0KYW0_9MAGN</name>
<feature type="transmembrane region" description="Helical" evidence="7">
    <location>
        <begin position="80"/>
        <end position="99"/>
    </location>
</feature>
<evidence type="ECO:0000256" key="1">
    <source>
        <dbReference type="ARBA" id="ARBA00007447"/>
    </source>
</evidence>
<dbReference type="PROSITE" id="PS00141">
    <property type="entry name" value="ASP_PROTEASE"/>
    <property type="match status" value="1"/>
</dbReference>
<comment type="caution">
    <text evidence="9">The sequence shown here is derived from an EMBL/GenBank/DDBJ whole genome shotgun (WGS) entry which is preliminary data.</text>
</comment>
<protein>
    <recommendedName>
        <fullName evidence="8">Peptidase A1 domain-containing protein</fullName>
    </recommendedName>
</protein>
<evidence type="ECO:0000313" key="9">
    <source>
        <dbReference type="EMBL" id="KAJ4979418.1"/>
    </source>
</evidence>
<dbReference type="Pfam" id="PF14541">
    <property type="entry name" value="TAXi_C"/>
    <property type="match status" value="1"/>
</dbReference>
<keyword evidence="10" id="KW-1185">Reference proteome</keyword>
<dbReference type="GO" id="GO:0004190">
    <property type="term" value="F:aspartic-type endopeptidase activity"/>
    <property type="evidence" value="ECO:0007669"/>
    <property type="project" value="UniProtKB-KW"/>
</dbReference>
<dbReference type="InterPro" id="IPR032799">
    <property type="entry name" value="TAXi_C"/>
</dbReference>
<feature type="active site" evidence="5">
    <location>
        <position position="213"/>
    </location>
</feature>
<dbReference type="GO" id="GO:0006508">
    <property type="term" value="P:proteolysis"/>
    <property type="evidence" value="ECO:0007669"/>
    <property type="project" value="UniProtKB-KW"/>
</dbReference>
<evidence type="ECO:0000256" key="7">
    <source>
        <dbReference type="SAM" id="Phobius"/>
    </source>
</evidence>
<gene>
    <name evidence="9" type="ORF">NE237_010198</name>
</gene>
<keyword evidence="2 6" id="KW-0645">Protease</keyword>
<dbReference type="InterPro" id="IPR001969">
    <property type="entry name" value="Aspartic_peptidase_AS"/>
</dbReference>
<proteinExistence type="inferred from homology"/>
<keyword evidence="7" id="KW-1133">Transmembrane helix</keyword>
<evidence type="ECO:0000259" key="8">
    <source>
        <dbReference type="PROSITE" id="PS51767"/>
    </source>
</evidence>
<accession>A0A9Q0KYW0</accession>
<dbReference type="InterPro" id="IPR001461">
    <property type="entry name" value="Aspartic_peptidase_A1"/>
</dbReference>
<evidence type="ECO:0000256" key="4">
    <source>
        <dbReference type="ARBA" id="ARBA00022801"/>
    </source>
</evidence>
<dbReference type="PRINTS" id="PR00792">
    <property type="entry name" value="PEPSIN"/>
</dbReference>
<feature type="domain" description="Peptidase A1" evidence="8">
    <location>
        <begin position="195"/>
        <end position="552"/>
    </location>
</feature>
<dbReference type="OrthoDB" id="2747330at2759"/>
<dbReference type="FunFam" id="2.40.70.10:FF:000015">
    <property type="entry name" value="Aspartyl protease family protein"/>
    <property type="match status" value="1"/>
</dbReference>
<keyword evidence="7" id="KW-0472">Membrane</keyword>
<dbReference type="Proteomes" id="UP001141806">
    <property type="component" value="Unassembled WGS sequence"/>
</dbReference>
<dbReference type="InterPro" id="IPR032861">
    <property type="entry name" value="TAXi_N"/>
</dbReference>
<keyword evidence="4 6" id="KW-0378">Hydrolase</keyword>
<dbReference type="Gene3D" id="2.40.70.10">
    <property type="entry name" value="Acid Proteases"/>
    <property type="match status" value="2"/>
</dbReference>
<evidence type="ECO:0000256" key="6">
    <source>
        <dbReference type="RuleBase" id="RU000454"/>
    </source>
</evidence>
<evidence type="ECO:0000256" key="5">
    <source>
        <dbReference type="PIRSR" id="PIRSR601461-1"/>
    </source>
</evidence>
<organism evidence="9 10">
    <name type="scientific">Protea cynaroides</name>
    <dbReference type="NCBI Taxonomy" id="273540"/>
    <lineage>
        <taxon>Eukaryota</taxon>
        <taxon>Viridiplantae</taxon>
        <taxon>Streptophyta</taxon>
        <taxon>Embryophyta</taxon>
        <taxon>Tracheophyta</taxon>
        <taxon>Spermatophyta</taxon>
        <taxon>Magnoliopsida</taxon>
        <taxon>Proteales</taxon>
        <taxon>Proteaceae</taxon>
        <taxon>Protea</taxon>
    </lineage>
</organism>
<dbReference type="AlphaFoldDB" id="A0A9Q0KYW0"/>
<feature type="active site" evidence="5">
    <location>
        <position position="421"/>
    </location>
</feature>
<evidence type="ECO:0000313" key="10">
    <source>
        <dbReference type="Proteomes" id="UP001141806"/>
    </source>
</evidence>
<keyword evidence="3 6" id="KW-0064">Aspartyl protease</keyword>